<dbReference type="GO" id="GO:0051726">
    <property type="term" value="P:regulation of cell cycle"/>
    <property type="evidence" value="ECO:0007669"/>
    <property type="project" value="UniProtKB-ARBA"/>
</dbReference>
<dbReference type="RefSeq" id="XP_016764577.1">
    <property type="nucleotide sequence ID" value="XM_016903210.1"/>
</dbReference>
<dbReference type="OrthoDB" id="5590282at2759"/>
<dbReference type="SMART" id="SM00385">
    <property type="entry name" value="CYCLIN"/>
    <property type="match status" value="2"/>
</dbReference>
<proteinExistence type="inferred from homology"/>
<evidence type="ECO:0000256" key="5">
    <source>
        <dbReference type="RuleBase" id="RU000383"/>
    </source>
</evidence>
<dbReference type="InterPro" id="IPR013763">
    <property type="entry name" value="Cyclin-like_dom"/>
</dbReference>
<dbReference type="FunFam" id="1.10.472.10:FF:000010">
    <property type="entry name" value="G1/S-specific cyclin Cln1"/>
    <property type="match status" value="1"/>
</dbReference>
<comment type="similarity">
    <text evidence="1 5">Belongs to the cyclin family.</text>
</comment>
<evidence type="ECO:0000256" key="6">
    <source>
        <dbReference type="SAM" id="MobiDB-lite"/>
    </source>
</evidence>
<keyword evidence="3 5" id="KW-0195">Cyclin</keyword>
<dbReference type="GO" id="GO:0044843">
    <property type="term" value="P:cell cycle G1/S phase transition"/>
    <property type="evidence" value="ECO:0007669"/>
    <property type="project" value="UniProtKB-ARBA"/>
</dbReference>
<evidence type="ECO:0000256" key="3">
    <source>
        <dbReference type="ARBA" id="ARBA00023127"/>
    </source>
</evidence>
<dbReference type="InterPro" id="IPR004367">
    <property type="entry name" value="Cyclin_C-dom"/>
</dbReference>
<evidence type="ECO:0000259" key="7">
    <source>
        <dbReference type="SMART" id="SM00385"/>
    </source>
</evidence>
<dbReference type="Pfam" id="PF00134">
    <property type="entry name" value="Cyclin_N"/>
    <property type="match status" value="1"/>
</dbReference>
<accession>N1QGV5</accession>
<evidence type="ECO:0000256" key="4">
    <source>
        <dbReference type="ARBA" id="ARBA00023306"/>
    </source>
</evidence>
<dbReference type="HOGENOM" id="CLU_020695_4_0_1"/>
<feature type="domain" description="Cyclin-like" evidence="7">
    <location>
        <begin position="115"/>
        <end position="201"/>
    </location>
</feature>
<dbReference type="OMA" id="QHMRQME"/>
<dbReference type="InterPro" id="IPR006671">
    <property type="entry name" value="Cyclin_N"/>
</dbReference>
<dbReference type="eggNOG" id="KOG0653">
    <property type="taxonomic scope" value="Eukaryota"/>
</dbReference>
<dbReference type="InterPro" id="IPR039361">
    <property type="entry name" value="Cyclin"/>
</dbReference>
<dbReference type="EMBL" id="KB456260">
    <property type="protein sequence ID" value="EMF16456.1"/>
    <property type="molecule type" value="Genomic_DNA"/>
</dbReference>
<dbReference type="SUPFAM" id="SSF47954">
    <property type="entry name" value="Cyclin-like"/>
    <property type="match status" value="2"/>
</dbReference>
<evidence type="ECO:0000256" key="2">
    <source>
        <dbReference type="ARBA" id="ARBA00022618"/>
    </source>
</evidence>
<evidence type="ECO:0000259" key="8">
    <source>
        <dbReference type="SMART" id="SM01332"/>
    </source>
</evidence>
<reference evidence="9 10" key="1">
    <citation type="journal article" date="2012" name="PLoS Pathog.">
        <title>Diverse lifestyles and strategies of plant pathogenesis encoded in the genomes of eighteen Dothideomycetes fungi.</title>
        <authorList>
            <person name="Ohm R.A."/>
            <person name="Feau N."/>
            <person name="Henrissat B."/>
            <person name="Schoch C.L."/>
            <person name="Horwitz B.A."/>
            <person name="Barry K.W."/>
            <person name="Condon B.J."/>
            <person name="Copeland A.C."/>
            <person name="Dhillon B."/>
            <person name="Glaser F."/>
            <person name="Hesse C.N."/>
            <person name="Kosti I."/>
            <person name="LaButti K."/>
            <person name="Lindquist E.A."/>
            <person name="Lucas S."/>
            <person name="Salamov A.A."/>
            <person name="Bradshaw R.E."/>
            <person name="Ciuffetti L."/>
            <person name="Hamelin R.C."/>
            <person name="Kema G.H.J."/>
            <person name="Lawrence C."/>
            <person name="Scott J.A."/>
            <person name="Spatafora J.W."/>
            <person name="Turgeon B.G."/>
            <person name="de Wit P.J.G.M."/>
            <person name="Zhong S."/>
            <person name="Goodwin S.B."/>
            <person name="Grigoriev I.V."/>
        </authorList>
    </citation>
    <scope>NUCLEOTIDE SEQUENCE [LARGE SCALE GENOMIC DNA]</scope>
    <source>
        <strain evidence="9 10">SO2202</strain>
    </source>
</reference>
<dbReference type="STRING" id="692275.N1QGV5"/>
<protein>
    <submittedName>
        <fullName evidence="9">Cyclin_N-domain-containing protein</fullName>
    </submittedName>
</protein>
<dbReference type="CDD" id="cd20559">
    <property type="entry name" value="CYCLIN_ScCLN_like"/>
    <property type="match status" value="1"/>
</dbReference>
<dbReference type="Gene3D" id="1.10.472.10">
    <property type="entry name" value="Cyclin-like"/>
    <property type="match status" value="2"/>
</dbReference>
<gene>
    <name evidence="9" type="ORF">SEPMUDRAFT_145697</name>
</gene>
<feature type="domain" description="Cyclin C-terminal" evidence="8">
    <location>
        <begin position="210"/>
        <end position="319"/>
    </location>
</feature>
<evidence type="ECO:0000313" key="10">
    <source>
        <dbReference type="Proteomes" id="UP000016931"/>
    </source>
</evidence>
<dbReference type="InterPro" id="IPR036915">
    <property type="entry name" value="Cyclin-like_sf"/>
</dbReference>
<organism evidence="9 10">
    <name type="scientific">Sphaerulina musiva (strain SO2202)</name>
    <name type="common">Poplar stem canker fungus</name>
    <name type="synonym">Septoria musiva</name>
    <dbReference type="NCBI Taxonomy" id="692275"/>
    <lineage>
        <taxon>Eukaryota</taxon>
        <taxon>Fungi</taxon>
        <taxon>Dikarya</taxon>
        <taxon>Ascomycota</taxon>
        <taxon>Pezizomycotina</taxon>
        <taxon>Dothideomycetes</taxon>
        <taxon>Dothideomycetidae</taxon>
        <taxon>Mycosphaerellales</taxon>
        <taxon>Mycosphaerellaceae</taxon>
        <taxon>Sphaerulina</taxon>
    </lineage>
</organism>
<dbReference type="AlphaFoldDB" id="N1QGV5"/>
<keyword evidence="4" id="KW-0131">Cell cycle</keyword>
<name>N1QGV5_SPHMS</name>
<evidence type="ECO:0000256" key="1">
    <source>
        <dbReference type="ARBA" id="ARBA00008742"/>
    </source>
</evidence>
<dbReference type="PANTHER" id="PTHR10177">
    <property type="entry name" value="CYCLINS"/>
    <property type="match status" value="1"/>
</dbReference>
<dbReference type="CDD" id="cd20537">
    <property type="entry name" value="CYCLIN_CCNO-like_rpt2"/>
    <property type="match status" value="1"/>
</dbReference>
<dbReference type="Pfam" id="PF02984">
    <property type="entry name" value="Cyclin_C"/>
    <property type="match status" value="1"/>
</dbReference>
<feature type="region of interest" description="Disordered" evidence="6">
    <location>
        <begin position="421"/>
        <end position="444"/>
    </location>
</feature>
<keyword evidence="10" id="KW-1185">Reference proteome</keyword>
<keyword evidence="2" id="KW-0132">Cell division</keyword>
<dbReference type="GO" id="GO:0016538">
    <property type="term" value="F:cyclin-dependent protein serine/threonine kinase regulator activity"/>
    <property type="evidence" value="ECO:0007669"/>
    <property type="project" value="UniProtKB-ARBA"/>
</dbReference>
<dbReference type="PROSITE" id="PS00292">
    <property type="entry name" value="CYCLINS"/>
    <property type="match status" value="1"/>
</dbReference>
<sequence>MSLVDNMAYQSQTSQPLAAPRTFPAFGYCDSYFVESHDDDNGVYARAALERERARNVAKLRQKALAQELSRLTADEYQEDVLDHMEYMEGETMPDIHSIEIQTEIQWFMRPYLLDFLLEAHHAFQLLPETLHLAVNLLDRYCSRRVVYKRHYQLVGCAALLVAAKYGDRKERVPTIRELKSMCCSLYDDDMFTQMEWHVLQTLNWVVGHPTVTSFLQLALPVAGTFDLELEHMTWYISELALYHKEFIPVRPSVMARSCLALARCILGRLQSTSDDWAARYDAQVVLNLSNHLSHPSQALLRKYASPHLSEVSSTIQRFLEHQARLVSAQRAAQNQTPINETLMDIDSQPMVNSHLMPQTPQKVGYAAHPFGMLTPPITPDKDQMAVVSYGTKPGFVSRAAHCVPTPPSVGEQMHHNSYVVQQQPQPQPQPQQQQYMPQPQFVQ</sequence>
<dbReference type="InterPro" id="IPR048258">
    <property type="entry name" value="Cyclins_cyclin-box"/>
</dbReference>
<feature type="compositionally biased region" description="Low complexity" evidence="6">
    <location>
        <begin position="431"/>
        <end position="444"/>
    </location>
</feature>
<feature type="domain" description="Cyclin-like" evidence="7">
    <location>
        <begin position="214"/>
        <end position="295"/>
    </location>
</feature>
<dbReference type="GeneID" id="27900347"/>
<dbReference type="SMART" id="SM01332">
    <property type="entry name" value="Cyclin_C"/>
    <property type="match status" value="1"/>
</dbReference>
<evidence type="ECO:0000313" key="9">
    <source>
        <dbReference type="EMBL" id="EMF16456.1"/>
    </source>
</evidence>
<dbReference type="Proteomes" id="UP000016931">
    <property type="component" value="Unassembled WGS sequence"/>
</dbReference>
<dbReference type="GO" id="GO:0051301">
    <property type="term" value="P:cell division"/>
    <property type="evidence" value="ECO:0007669"/>
    <property type="project" value="UniProtKB-KW"/>
</dbReference>